<dbReference type="SUPFAM" id="SSF53474">
    <property type="entry name" value="alpha/beta-Hydrolases"/>
    <property type="match status" value="1"/>
</dbReference>
<dbReference type="Pfam" id="PF12146">
    <property type="entry name" value="Hydrolase_4"/>
    <property type="match status" value="1"/>
</dbReference>
<dbReference type="Proteomes" id="UP001595616">
    <property type="component" value="Unassembled WGS sequence"/>
</dbReference>
<dbReference type="RefSeq" id="WP_379839917.1">
    <property type="nucleotide sequence ID" value="NZ_JBHRYQ010000001.1"/>
</dbReference>
<dbReference type="EMBL" id="JBHRYQ010000001">
    <property type="protein sequence ID" value="MFC3813011.1"/>
    <property type="molecule type" value="Genomic_DNA"/>
</dbReference>
<organism evidence="2 3">
    <name type="scientific">Lacihabitans lacunae</name>
    <dbReference type="NCBI Taxonomy" id="1028214"/>
    <lineage>
        <taxon>Bacteria</taxon>
        <taxon>Pseudomonadati</taxon>
        <taxon>Bacteroidota</taxon>
        <taxon>Cytophagia</taxon>
        <taxon>Cytophagales</taxon>
        <taxon>Leadbetterellaceae</taxon>
        <taxon>Lacihabitans</taxon>
    </lineage>
</organism>
<dbReference type="PANTHER" id="PTHR11614">
    <property type="entry name" value="PHOSPHOLIPASE-RELATED"/>
    <property type="match status" value="1"/>
</dbReference>
<dbReference type="InterPro" id="IPR022742">
    <property type="entry name" value="Hydrolase_4"/>
</dbReference>
<evidence type="ECO:0000313" key="2">
    <source>
        <dbReference type="EMBL" id="MFC3813011.1"/>
    </source>
</evidence>
<dbReference type="PRINTS" id="PR00111">
    <property type="entry name" value="ABHYDROLASE"/>
</dbReference>
<reference evidence="3" key="1">
    <citation type="journal article" date="2019" name="Int. J. Syst. Evol. Microbiol.">
        <title>The Global Catalogue of Microorganisms (GCM) 10K type strain sequencing project: providing services to taxonomists for standard genome sequencing and annotation.</title>
        <authorList>
            <consortium name="The Broad Institute Genomics Platform"/>
            <consortium name="The Broad Institute Genome Sequencing Center for Infectious Disease"/>
            <person name="Wu L."/>
            <person name="Ma J."/>
        </authorList>
    </citation>
    <scope>NUCLEOTIDE SEQUENCE [LARGE SCALE GENOMIC DNA]</scope>
    <source>
        <strain evidence="3">CECT 7956</strain>
    </source>
</reference>
<gene>
    <name evidence="2" type="ORF">ACFOOI_20270</name>
</gene>
<name>A0ABV7Z1G4_9BACT</name>
<evidence type="ECO:0000259" key="1">
    <source>
        <dbReference type="Pfam" id="PF12146"/>
    </source>
</evidence>
<accession>A0ABV7Z1G4</accession>
<keyword evidence="3" id="KW-1185">Reference proteome</keyword>
<dbReference type="Gene3D" id="3.40.50.1820">
    <property type="entry name" value="alpha/beta hydrolase"/>
    <property type="match status" value="1"/>
</dbReference>
<protein>
    <submittedName>
        <fullName evidence="2">Alpha/beta hydrolase</fullName>
    </submittedName>
</protein>
<dbReference type="InterPro" id="IPR000073">
    <property type="entry name" value="AB_hydrolase_1"/>
</dbReference>
<dbReference type="GO" id="GO:0016787">
    <property type="term" value="F:hydrolase activity"/>
    <property type="evidence" value="ECO:0007669"/>
    <property type="project" value="UniProtKB-KW"/>
</dbReference>
<proteinExistence type="predicted"/>
<sequence>MKHETSFEKFKDGRKVFMHFSQNCSESKAIIVLIHGLGEHSGRYLDMADFFTENCIDFLAPDTFGHGQTSGKQGHTKKMSDYLELIDFTIQKAKTLKPDVPIFLYGHSMGGALILKYLFKYQPVIQGVIASAPAIKPGFEVSKSMLLIGKIGQIFSPSLTQSNSLDLNNLSHDKEVKKAYLNDPFVHDRISAEVGMGLLNYGNWIAKQKEAPSSPLLIMHGSEDKLTNYEASKAFAAQLPGDVTWKPWEGLYHEIHNETNKEEVLNYTLDWIKSKL</sequence>
<keyword evidence="2" id="KW-0378">Hydrolase</keyword>
<dbReference type="InterPro" id="IPR029058">
    <property type="entry name" value="AB_hydrolase_fold"/>
</dbReference>
<feature type="domain" description="Serine aminopeptidase S33" evidence="1">
    <location>
        <begin position="26"/>
        <end position="260"/>
    </location>
</feature>
<evidence type="ECO:0000313" key="3">
    <source>
        <dbReference type="Proteomes" id="UP001595616"/>
    </source>
</evidence>
<comment type="caution">
    <text evidence="2">The sequence shown here is derived from an EMBL/GenBank/DDBJ whole genome shotgun (WGS) entry which is preliminary data.</text>
</comment>
<dbReference type="InterPro" id="IPR051044">
    <property type="entry name" value="MAG_DAG_Lipase"/>
</dbReference>